<dbReference type="GO" id="GO:0008033">
    <property type="term" value="P:tRNA processing"/>
    <property type="evidence" value="ECO:0007669"/>
    <property type="project" value="UniProtKB-KW"/>
</dbReference>
<dbReference type="PANTHER" id="PTHR21392">
    <property type="entry name" value="TRNA-URIDINE AMINOCARBOXYPROPYLTRANSFERASE 2"/>
    <property type="match status" value="1"/>
</dbReference>
<gene>
    <name evidence="8" type="ORF">ACHAWU_000831</name>
</gene>
<keyword evidence="9" id="KW-1185">Reference proteome</keyword>
<dbReference type="InterPro" id="IPR005636">
    <property type="entry name" value="DTW"/>
</dbReference>
<reference evidence="8 9" key="1">
    <citation type="submission" date="2024-10" db="EMBL/GenBank/DDBJ databases">
        <title>Updated reference genomes for cyclostephanoid diatoms.</title>
        <authorList>
            <person name="Roberts W.R."/>
            <person name="Alverson A.J."/>
        </authorList>
    </citation>
    <scope>NUCLEOTIDE SEQUENCE [LARGE SCALE GENOMIC DNA]</scope>
    <source>
        <strain evidence="8 9">AJA232-27</strain>
    </source>
</reference>
<keyword evidence="3" id="KW-0949">S-adenosyl-L-methionine</keyword>
<organism evidence="8 9">
    <name type="scientific">Discostella pseudostelligera</name>
    <dbReference type="NCBI Taxonomy" id="259834"/>
    <lineage>
        <taxon>Eukaryota</taxon>
        <taxon>Sar</taxon>
        <taxon>Stramenopiles</taxon>
        <taxon>Ochrophyta</taxon>
        <taxon>Bacillariophyta</taxon>
        <taxon>Coscinodiscophyceae</taxon>
        <taxon>Thalassiosirophycidae</taxon>
        <taxon>Stephanodiscales</taxon>
        <taxon>Stephanodiscaceae</taxon>
        <taxon>Discostella</taxon>
    </lineage>
</organism>
<feature type="domain" description="DTW" evidence="7">
    <location>
        <begin position="119"/>
        <end position="392"/>
    </location>
</feature>
<evidence type="ECO:0000256" key="3">
    <source>
        <dbReference type="ARBA" id="ARBA00022691"/>
    </source>
</evidence>
<dbReference type="SMART" id="SM01144">
    <property type="entry name" value="DTW"/>
    <property type="match status" value="1"/>
</dbReference>
<name>A0ABD3MBH9_9STRA</name>
<comment type="catalytic activity">
    <reaction evidence="6">
        <text>a uridine in tRNA + S-adenosyl-L-methionine = a 3-[(3S)-3-amino-3-carboxypropyl]uridine in tRNA + S-methyl-5'-thioadenosine + H(+)</text>
        <dbReference type="Rhea" id="RHEA:62432"/>
        <dbReference type="Rhea" id="RHEA-COMP:13339"/>
        <dbReference type="Rhea" id="RHEA-COMP:16092"/>
        <dbReference type="ChEBI" id="CHEBI:15378"/>
        <dbReference type="ChEBI" id="CHEBI:17509"/>
        <dbReference type="ChEBI" id="CHEBI:59789"/>
        <dbReference type="ChEBI" id="CHEBI:65315"/>
        <dbReference type="ChEBI" id="CHEBI:82930"/>
        <dbReference type="EC" id="2.5.1.25"/>
    </reaction>
</comment>
<evidence type="ECO:0000256" key="4">
    <source>
        <dbReference type="ARBA" id="ARBA00022694"/>
    </source>
</evidence>
<keyword evidence="4" id="KW-0819">tRNA processing</keyword>
<proteinExistence type="inferred from homology"/>
<sequence length="400" mass="44535">MKSKSCLSTFHVEDPARSAALSCTSRTYSKKSGKGTLKLEDVSSTLSRLTMSPERYAASLNMTTQQVDEAIEARKAASTALDQRLTTFEEENGSILSAEEIGRMKHRMICRHRYDHMRKPFVCRKCWTDIPICVCPLFDAKESTINQSTADDIGKEHKATLPKGVERVVVWTHHDEWGRTANTGSLLPLGLERTELLMKGLDEHDAIMNEIIDSEDVLPVVLWPGKGTDEDIRTISLPELRGLLGSDAASHTLEPNNDVENTQRCVLITIEGTWNNARKMANKLPSKVLRLDLGDEIAASFSSPTKYQGIFFDPNYDTNASPTSTSFVSPSLLAPLRRQGRGNTHNRGKMENVSTLEATLVALVGMGLRTEGAGHILWIARTKVDRILDYSGKYHAKNWY</sequence>
<evidence type="ECO:0000256" key="6">
    <source>
        <dbReference type="ARBA" id="ARBA00048718"/>
    </source>
</evidence>
<evidence type="ECO:0000256" key="5">
    <source>
        <dbReference type="ARBA" id="ARBA00034489"/>
    </source>
</evidence>
<evidence type="ECO:0000259" key="7">
    <source>
        <dbReference type="SMART" id="SM01144"/>
    </source>
</evidence>
<dbReference type="EC" id="2.5.1.25" evidence="1"/>
<dbReference type="EMBL" id="JALLBG020000200">
    <property type="protein sequence ID" value="KAL3759532.1"/>
    <property type="molecule type" value="Genomic_DNA"/>
</dbReference>
<evidence type="ECO:0000256" key="1">
    <source>
        <dbReference type="ARBA" id="ARBA00012386"/>
    </source>
</evidence>
<dbReference type="Pfam" id="PF03942">
    <property type="entry name" value="DTW"/>
    <property type="match status" value="1"/>
</dbReference>
<dbReference type="Proteomes" id="UP001530293">
    <property type="component" value="Unassembled WGS sequence"/>
</dbReference>
<dbReference type="GO" id="GO:0016432">
    <property type="term" value="F:tRNA-uridine aminocarboxypropyltransferase activity"/>
    <property type="evidence" value="ECO:0007669"/>
    <property type="project" value="UniProtKB-EC"/>
</dbReference>
<comment type="similarity">
    <text evidence="5">Belongs to the TDD superfamily. DTWD2 family.</text>
</comment>
<keyword evidence="2" id="KW-0808">Transferase</keyword>
<dbReference type="InterPro" id="IPR039262">
    <property type="entry name" value="DTWD2/TAPT"/>
</dbReference>
<comment type="caution">
    <text evidence="8">The sequence shown here is derived from an EMBL/GenBank/DDBJ whole genome shotgun (WGS) entry which is preliminary data.</text>
</comment>
<evidence type="ECO:0000256" key="2">
    <source>
        <dbReference type="ARBA" id="ARBA00022679"/>
    </source>
</evidence>
<dbReference type="PANTHER" id="PTHR21392:SF0">
    <property type="entry name" value="TRNA-URIDINE AMINOCARBOXYPROPYLTRANSFERASE 2"/>
    <property type="match status" value="1"/>
</dbReference>
<evidence type="ECO:0000313" key="8">
    <source>
        <dbReference type="EMBL" id="KAL3759532.1"/>
    </source>
</evidence>
<accession>A0ABD3MBH9</accession>
<evidence type="ECO:0000313" key="9">
    <source>
        <dbReference type="Proteomes" id="UP001530293"/>
    </source>
</evidence>
<protein>
    <recommendedName>
        <fullName evidence="1">tRNA-uridine aminocarboxypropyltransferase</fullName>
        <ecNumber evidence="1">2.5.1.25</ecNumber>
    </recommendedName>
</protein>
<dbReference type="AlphaFoldDB" id="A0ABD3MBH9"/>